<keyword evidence="5" id="KW-1185">Reference proteome</keyword>
<organism evidence="4 5">
    <name type="scientific">Dankookia rubra</name>
    <dbReference type="NCBI Taxonomy" id="1442381"/>
    <lineage>
        <taxon>Bacteria</taxon>
        <taxon>Pseudomonadati</taxon>
        <taxon>Pseudomonadota</taxon>
        <taxon>Alphaproteobacteria</taxon>
        <taxon>Acetobacterales</taxon>
        <taxon>Roseomonadaceae</taxon>
        <taxon>Dankookia</taxon>
    </lineage>
</organism>
<evidence type="ECO:0000313" key="5">
    <source>
        <dbReference type="Proteomes" id="UP000295096"/>
    </source>
</evidence>
<evidence type="ECO:0000313" key="4">
    <source>
        <dbReference type="EMBL" id="TDH63591.1"/>
    </source>
</evidence>
<proteinExistence type="predicted"/>
<gene>
    <name evidence="4" type="ORF">E2C06_04455</name>
</gene>
<dbReference type="InterPro" id="IPR000644">
    <property type="entry name" value="CBS_dom"/>
</dbReference>
<dbReference type="InterPro" id="IPR046342">
    <property type="entry name" value="CBS_dom_sf"/>
</dbReference>
<dbReference type="PANTHER" id="PTHR48108">
    <property type="entry name" value="CBS DOMAIN-CONTAINING PROTEIN CBSX2, CHLOROPLASTIC"/>
    <property type="match status" value="1"/>
</dbReference>
<sequence>MTNRHMHEIITRRHPITLPPEASVQHACQEMRNHRIGAILVTDPHGRLLGIFTGRDAICRILAEGRDPHATCLRDVMTANPEAMPPHVRAVEALRLMRDGGFRHVPVVDGDRLVGIVSRGDFLADERGRLEVESDLWERL</sequence>
<keyword evidence="2" id="KW-0129">CBS domain</keyword>
<dbReference type="RefSeq" id="WP_133287385.1">
    <property type="nucleotide sequence ID" value="NZ_SMSJ01000004.1"/>
</dbReference>
<dbReference type="Pfam" id="PF00571">
    <property type="entry name" value="CBS"/>
    <property type="match status" value="2"/>
</dbReference>
<dbReference type="PANTHER" id="PTHR48108:SF26">
    <property type="entry name" value="CBS DOMAIN-CONTAINING PROTEIN DDB_G0289609"/>
    <property type="match status" value="1"/>
</dbReference>
<evidence type="ECO:0000259" key="3">
    <source>
        <dbReference type="PROSITE" id="PS51371"/>
    </source>
</evidence>
<dbReference type="Proteomes" id="UP000295096">
    <property type="component" value="Unassembled WGS sequence"/>
</dbReference>
<evidence type="ECO:0000256" key="2">
    <source>
        <dbReference type="PROSITE-ProRule" id="PRU00703"/>
    </source>
</evidence>
<name>A0A4R5QLD7_9PROT</name>
<feature type="domain" description="CBS" evidence="3">
    <location>
        <begin position="10"/>
        <end position="68"/>
    </location>
</feature>
<evidence type="ECO:0000256" key="1">
    <source>
        <dbReference type="ARBA" id="ARBA00022737"/>
    </source>
</evidence>
<reference evidence="4 5" key="1">
    <citation type="journal article" date="2016" name="J. Microbiol.">
        <title>Dankookia rubra gen. nov., sp. nov., an alphaproteobacterium isolated from sediment of a shallow stream.</title>
        <authorList>
            <person name="Kim W.H."/>
            <person name="Kim D.H."/>
            <person name="Kang K."/>
            <person name="Ahn T.Y."/>
        </authorList>
    </citation>
    <scope>NUCLEOTIDE SEQUENCE [LARGE SCALE GENOMIC DNA]</scope>
    <source>
        <strain evidence="4 5">JCM30602</strain>
    </source>
</reference>
<dbReference type="EMBL" id="SMSJ01000004">
    <property type="protein sequence ID" value="TDH63591.1"/>
    <property type="molecule type" value="Genomic_DNA"/>
</dbReference>
<dbReference type="PROSITE" id="PS51371">
    <property type="entry name" value="CBS"/>
    <property type="match status" value="2"/>
</dbReference>
<dbReference type="Gene3D" id="3.10.580.10">
    <property type="entry name" value="CBS-domain"/>
    <property type="match status" value="1"/>
</dbReference>
<dbReference type="OrthoDB" id="9807125at2"/>
<dbReference type="SMART" id="SM00116">
    <property type="entry name" value="CBS"/>
    <property type="match status" value="2"/>
</dbReference>
<dbReference type="SUPFAM" id="SSF54631">
    <property type="entry name" value="CBS-domain pair"/>
    <property type="match status" value="1"/>
</dbReference>
<keyword evidence="1" id="KW-0677">Repeat</keyword>
<dbReference type="AlphaFoldDB" id="A0A4R5QLD7"/>
<dbReference type="InterPro" id="IPR051462">
    <property type="entry name" value="CBS_domain-containing"/>
</dbReference>
<feature type="domain" description="CBS" evidence="3">
    <location>
        <begin position="77"/>
        <end position="132"/>
    </location>
</feature>
<protein>
    <submittedName>
        <fullName evidence="4">CBS domain-containing protein</fullName>
    </submittedName>
</protein>
<comment type="caution">
    <text evidence="4">The sequence shown here is derived from an EMBL/GenBank/DDBJ whole genome shotgun (WGS) entry which is preliminary data.</text>
</comment>
<accession>A0A4R5QLD7</accession>